<dbReference type="InterPro" id="IPR026961">
    <property type="entry name" value="PGG_dom"/>
</dbReference>
<evidence type="ECO:0000256" key="2">
    <source>
        <dbReference type="ARBA" id="ARBA00022692"/>
    </source>
</evidence>
<dbReference type="PROSITE" id="PS50088">
    <property type="entry name" value="ANK_REPEAT"/>
    <property type="match status" value="5"/>
</dbReference>
<dbReference type="PROSITE" id="PS50297">
    <property type="entry name" value="ANK_REP_REGION"/>
    <property type="match status" value="5"/>
</dbReference>
<feature type="repeat" description="ANK" evidence="7">
    <location>
        <begin position="335"/>
        <end position="359"/>
    </location>
</feature>
<dbReference type="AlphaFoldDB" id="A0A438CQI6"/>
<organism evidence="10 11">
    <name type="scientific">Vitis vinifera</name>
    <name type="common">Grape</name>
    <dbReference type="NCBI Taxonomy" id="29760"/>
    <lineage>
        <taxon>Eukaryota</taxon>
        <taxon>Viridiplantae</taxon>
        <taxon>Streptophyta</taxon>
        <taxon>Embryophyta</taxon>
        <taxon>Tracheophyta</taxon>
        <taxon>Spermatophyta</taxon>
        <taxon>Magnoliopsida</taxon>
        <taxon>eudicotyledons</taxon>
        <taxon>Gunneridae</taxon>
        <taxon>Pentapetalae</taxon>
        <taxon>rosids</taxon>
        <taxon>Vitales</taxon>
        <taxon>Vitaceae</taxon>
        <taxon>Viteae</taxon>
        <taxon>Vitis</taxon>
    </lineage>
</organism>
<evidence type="ECO:0000313" key="10">
    <source>
        <dbReference type="EMBL" id="RVW25472.1"/>
    </source>
</evidence>
<reference evidence="10 11" key="1">
    <citation type="journal article" date="2018" name="PLoS Genet.">
        <title>Population sequencing reveals clonal diversity and ancestral inbreeding in the grapevine cultivar Chardonnay.</title>
        <authorList>
            <person name="Roach M.J."/>
            <person name="Johnson D.L."/>
            <person name="Bohlmann J."/>
            <person name="van Vuuren H.J."/>
            <person name="Jones S.J."/>
            <person name="Pretorius I.S."/>
            <person name="Schmidt S.A."/>
            <person name="Borneman A.R."/>
        </authorList>
    </citation>
    <scope>NUCLEOTIDE SEQUENCE [LARGE SCALE GENOMIC DNA]</scope>
    <source>
        <strain evidence="11">cv. Chardonnay</strain>
        <tissue evidence="10">Leaf</tissue>
    </source>
</reference>
<dbReference type="FunFam" id="1.25.40.20:FF:000473">
    <property type="entry name" value="Ankyrin repeat family protein"/>
    <property type="match status" value="1"/>
</dbReference>
<feature type="transmembrane region" description="Helical" evidence="8">
    <location>
        <begin position="457"/>
        <end position="480"/>
    </location>
</feature>
<gene>
    <name evidence="10" type="primary">VvCHDh000017_31</name>
    <name evidence="10" type="ORF">CK203_105411</name>
</gene>
<evidence type="ECO:0000256" key="1">
    <source>
        <dbReference type="ARBA" id="ARBA00004141"/>
    </source>
</evidence>
<keyword evidence="2 8" id="KW-0812">Transmembrane</keyword>
<evidence type="ECO:0000256" key="3">
    <source>
        <dbReference type="ARBA" id="ARBA00022737"/>
    </source>
</evidence>
<keyword evidence="3" id="KW-0677">Repeat</keyword>
<feature type="transmembrane region" description="Helical" evidence="8">
    <location>
        <begin position="501"/>
        <end position="523"/>
    </location>
</feature>
<evidence type="ECO:0000256" key="6">
    <source>
        <dbReference type="ARBA" id="ARBA00023136"/>
    </source>
</evidence>
<dbReference type="SUPFAM" id="SSF48403">
    <property type="entry name" value="Ankyrin repeat"/>
    <property type="match status" value="1"/>
</dbReference>
<dbReference type="Proteomes" id="UP000288805">
    <property type="component" value="Unassembled WGS sequence"/>
</dbReference>
<feature type="repeat" description="ANK" evidence="7">
    <location>
        <begin position="55"/>
        <end position="87"/>
    </location>
</feature>
<keyword evidence="5 7" id="KW-0040">ANK repeat</keyword>
<dbReference type="InterPro" id="IPR036770">
    <property type="entry name" value="Ankyrin_rpt-contain_sf"/>
</dbReference>
<dbReference type="InterPro" id="IPR002110">
    <property type="entry name" value="Ankyrin_rpt"/>
</dbReference>
<dbReference type="Pfam" id="PF12796">
    <property type="entry name" value="Ank_2"/>
    <property type="match status" value="4"/>
</dbReference>
<proteinExistence type="predicted"/>
<feature type="transmembrane region" description="Helical" evidence="8">
    <location>
        <begin position="543"/>
        <end position="563"/>
    </location>
</feature>
<dbReference type="PANTHER" id="PTHR24186">
    <property type="entry name" value="PROTEIN PHOSPHATASE 1 REGULATORY SUBUNIT"/>
    <property type="match status" value="1"/>
</dbReference>
<dbReference type="Gene3D" id="1.25.40.20">
    <property type="entry name" value="Ankyrin repeat-containing domain"/>
    <property type="match status" value="3"/>
</dbReference>
<accession>A0A438CQI6</accession>
<feature type="repeat" description="ANK" evidence="7">
    <location>
        <begin position="90"/>
        <end position="112"/>
    </location>
</feature>
<comment type="subcellular location">
    <subcellularLocation>
        <location evidence="1">Membrane</location>
        <topology evidence="1">Multi-pass membrane protein</topology>
    </subcellularLocation>
</comment>
<evidence type="ECO:0000256" key="7">
    <source>
        <dbReference type="PROSITE-ProRule" id="PRU00023"/>
    </source>
</evidence>
<evidence type="ECO:0000259" key="9">
    <source>
        <dbReference type="Pfam" id="PF13962"/>
    </source>
</evidence>
<protein>
    <submittedName>
        <fullName evidence="10">Ankyrin repeat-containing protein</fullName>
    </submittedName>
</protein>
<comment type="caution">
    <text evidence="10">The sequence shown here is derived from an EMBL/GenBank/DDBJ whole genome shotgun (WGS) entry which is preliminary data.</text>
</comment>
<dbReference type="PANTHER" id="PTHR24186:SF46">
    <property type="entry name" value="PROTEIN ACCELERATED CELL DEATH 6-LIKE"/>
    <property type="match status" value="1"/>
</dbReference>
<feature type="domain" description="PGG" evidence="9">
    <location>
        <begin position="452"/>
        <end position="561"/>
    </location>
</feature>
<dbReference type="EMBL" id="QGNW01002087">
    <property type="protein sequence ID" value="RVW25472.1"/>
    <property type="molecule type" value="Genomic_DNA"/>
</dbReference>
<keyword evidence="6 8" id="KW-0472">Membrane</keyword>
<dbReference type="GO" id="GO:0016020">
    <property type="term" value="C:membrane"/>
    <property type="evidence" value="ECO:0007669"/>
    <property type="project" value="UniProtKB-SubCell"/>
</dbReference>
<dbReference type="SMART" id="SM00248">
    <property type="entry name" value="ANK"/>
    <property type="match status" value="8"/>
</dbReference>
<evidence type="ECO:0000256" key="8">
    <source>
        <dbReference type="SAM" id="Phobius"/>
    </source>
</evidence>
<evidence type="ECO:0000256" key="5">
    <source>
        <dbReference type="ARBA" id="ARBA00023043"/>
    </source>
</evidence>
<name>A0A438CQI6_VITVI</name>
<sequence length="653" mass="72295">MDFVAPLCSIVSAVPYVLVKRAIYILKQRLQWWIDRDTDEISNLNLHVDFDSSHRKNTVLHIAARVGNKKILEALLSKGMPASLLTENSKHETPLHIAARSGHVLVVKFLIDWATETPDVETGGIQQVLRMRNMEGNTPLHEAVRNGHHSTVLVLVEANDSDLLVSRNNAGESPLFMAVDARASEIVKTILPNSNPYSLLHRSSDGQTILHRAILRADLNMPELVNEKDSCGRSPLHYAAASGALALVDHLLQLEPSNGSFLDDNLATPTHMAAENRHLNVLKLFVKRCRYWVELLNNHHQNILHVAAQNGHLKVVRYIQNMFMVNDLLNETDEDGNTPLHLAAAKLHSSIVSTLIQTGNVDTTTINKKGETALDIARKFQLVSPSKEVNEGTDGNQAQATPNEIGCAGDEKIEAKKQRTTEILKAVSAKQAKKLKGILEKEDFIIKSIRDKRRKEMVGTLVVMATLVATVTFTAAFTLLRGIQSEGPHQGMAVLTRKAAFKPFIVTDTVAMTTSMTAAVILFTSSWNDEKNKWNLHFIALQLLWMSLASMGLAFLTGLFTVLSHSMELAIMLKGEMEEPRCLGITKLARSLVLGQLESECLMSLKEFCKRASASHERNKKKGLHSLIGETAVGKVDPIMKNDLNKTKLQHVS</sequence>
<feature type="repeat" description="ANK" evidence="7">
    <location>
        <begin position="231"/>
        <end position="253"/>
    </location>
</feature>
<dbReference type="Pfam" id="PF13962">
    <property type="entry name" value="PGG"/>
    <property type="match status" value="1"/>
</dbReference>
<evidence type="ECO:0000256" key="4">
    <source>
        <dbReference type="ARBA" id="ARBA00022989"/>
    </source>
</evidence>
<feature type="repeat" description="ANK" evidence="7">
    <location>
        <begin position="135"/>
        <end position="159"/>
    </location>
</feature>
<keyword evidence="4 8" id="KW-1133">Transmembrane helix</keyword>
<evidence type="ECO:0000313" key="11">
    <source>
        <dbReference type="Proteomes" id="UP000288805"/>
    </source>
</evidence>